<dbReference type="EMBL" id="JAUJWW010000005">
    <property type="protein sequence ID" value="MDN7228054.1"/>
    <property type="molecule type" value="Genomic_DNA"/>
</dbReference>
<feature type="chain" id="PRO_5046391190" evidence="1">
    <location>
        <begin position="24"/>
        <end position="103"/>
    </location>
</feature>
<dbReference type="RefSeq" id="WP_301726583.1">
    <property type="nucleotide sequence ID" value="NZ_JAUJWW010000005.1"/>
</dbReference>
<sequence length="103" mass="11518">MSRLGISFVLLFFFLMPSQSANAEKEQMPSGSVFSQLVVGSIVTTFINSEEGKMLVTFDRRTGTFTSLTADFLSENEEQEQFRILKAVRVNEVAATKPTKRCV</sequence>
<feature type="signal peptide" evidence="1">
    <location>
        <begin position="1"/>
        <end position="23"/>
    </location>
</feature>
<proteinExistence type="predicted"/>
<accession>A0ABT8MT69</accession>
<evidence type="ECO:0000313" key="3">
    <source>
        <dbReference type="Proteomes" id="UP001172054"/>
    </source>
</evidence>
<reference evidence="2 3" key="1">
    <citation type="submission" date="2023-06" db="EMBL/GenBank/DDBJ databases">
        <title>Novel species in genus Planococcus.</title>
        <authorList>
            <person name="Ning S."/>
        </authorList>
    </citation>
    <scope>NUCLEOTIDE SEQUENCE [LARGE SCALE GENOMIC DNA]</scope>
    <source>
        <strain evidence="2 3">N064</strain>
    </source>
</reference>
<evidence type="ECO:0000313" key="2">
    <source>
        <dbReference type="EMBL" id="MDN7228054.1"/>
    </source>
</evidence>
<evidence type="ECO:0000256" key="1">
    <source>
        <dbReference type="SAM" id="SignalP"/>
    </source>
</evidence>
<organism evidence="2 3">
    <name type="scientific">Planococcus liqunii</name>
    <dbReference type="NCBI Taxonomy" id="3058394"/>
    <lineage>
        <taxon>Bacteria</taxon>
        <taxon>Bacillati</taxon>
        <taxon>Bacillota</taxon>
        <taxon>Bacilli</taxon>
        <taxon>Bacillales</taxon>
        <taxon>Caryophanaceae</taxon>
        <taxon>Planococcus</taxon>
    </lineage>
</organism>
<gene>
    <name evidence="2" type="ORF">QWY15_12170</name>
</gene>
<protein>
    <submittedName>
        <fullName evidence="2">Uncharacterized protein</fullName>
    </submittedName>
</protein>
<dbReference type="Proteomes" id="UP001172054">
    <property type="component" value="Unassembled WGS sequence"/>
</dbReference>
<keyword evidence="1" id="KW-0732">Signal</keyword>
<comment type="caution">
    <text evidence="2">The sequence shown here is derived from an EMBL/GenBank/DDBJ whole genome shotgun (WGS) entry which is preliminary data.</text>
</comment>
<keyword evidence="3" id="KW-1185">Reference proteome</keyword>
<name>A0ABT8MT69_9BACL</name>